<protein>
    <submittedName>
        <fullName evidence="1">Alpha-galactosidase</fullName>
    </submittedName>
</protein>
<organism evidence="1 2">
    <name type="scientific">Acetobacter orientalis</name>
    <dbReference type="NCBI Taxonomy" id="146474"/>
    <lineage>
        <taxon>Bacteria</taxon>
        <taxon>Pseudomonadati</taxon>
        <taxon>Pseudomonadota</taxon>
        <taxon>Alphaproteobacteria</taxon>
        <taxon>Acetobacterales</taxon>
        <taxon>Acetobacteraceae</taxon>
        <taxon>Acetobacter</taxon>
    </lineage>
</organism>
<reference evidence="1 2" key="1">
    <citation type="submission" date="2018-02" db="EMBL/GenBank/DDBJ databases">
        <title>Acetobacter orientalis genome.</title>
        <authorList>
            <person name="Nakashima N."/>
            <person name="Tamura T."/>
        </authorList>
    </citation>
    <scope>NUCLEOTIDE SEQUENCE [LARGE SCALE GENOMIC DNA]</scope>
    <source>
        <strain evidence="1 2">FAN1</strain>
    </source>
</reference>
<dbReference type="Proteomes" id="UP000270034">
    <property type="component" value="Chromosome"/>
</dbReference>
<sequence length="43" mass="5308">MTNTEILQKTHEKYVNLRGEKWIFFHILDIMKIETEKIQEFVL</sequence>
<accession>A0A2Z5ZHI8</accession>
<dbReference type="EMBL" id="AP018515">
    <property type="protein sequence ID" value="BBC79906.1"/>
    <property type="molecule type" value="Genomic_DNA"/>
</dbReference>
<evidence type="ECO:0000313" key="1">
    <source>
        <dbReference type="EMBL" id="BBC79906.1"/>
    </source>
</evidence>
<evidence type="ECO:0000313" key="2">
    <source>
        <dbReference type="Proteomes" id="UP000270034"/>
    </source>
</evidence>
<proteinExistence type="predicted"/>
<gene>
    <name evidence="1" type="ORF">AcetOrient_orf02341</name>
</gene>
<name>A0A2Z5ZHI8_9PROT</name>
<dbReference type="KEGG" id="aot:AcetOri_orf02341"/>
<dbReference type="AlphaFoldDB" id="A0A2Z5ZHI8"/>